<evidence type="ECO:0000256" key="2">
    <source>
        <dbReference type="PROSITE-ProRule" id="PRU00252"/>
    </source>
</evidence>
<dbReference type="GO" id="GO:0003697">
    <property type="term" value="F:single-stranded DNA binding"/>
    <property type="evidence" value="ECO:0007669"/>
    <property type="project" value="InterPro"/>
</dbReference>
<dbReference type="PROSITE" id="PS50935">
    <property type="entry name" value="SSB"/>
    <property type="match status" value="1"/>
</dbReference>
<keyword evidence="1 2" id="KW-0238">DNA-binding</keyword>
<dbReference type="Pfam" id="PF00436">
    <property type="entry name" value="SSB"/>
    <property type="match status" value="1"/>
</dbReference>
<evidence type="ECO:0000313" key="3">
    <source>
        <dbReference type="EMBL" id="QKW49916.1"/>
    </source>
</evidence>
<organism evidence="3 4">
    <name type="scientific">Streptomyces buecherae</name>
    <dbReference type="NCBI Taxonomy" id="2763006"/>
    <lineage>
        <taxon>Bacteria</taxon>
        <taxon>Bacillati</taxon>
        <taxon>Actinomycetota</taxon>
        <taxon>Actinomycetes</taxon>
        <taxon>Kitasatosporales</taxon>
        <taxon>Streptomycetaceae</taxon>
        <taxon>Streptomyces</taxon>
    </lineage>
</organism>
<dbReference type="InterPro" id="IPR012340">
    <property type="entry name" value="NA-bd_OB-fold"/>
</dbReference>
<reference evidence="3 4" key="1">
    <citation type="submission" date="2020-06" db="EMBL/GenBank/DDBJ databases">
        <title>Genome mining for natural products.</title>
        <authorList>
            <person name="Zhang B."/>
            <person name="Shi J."/>
            <person name="Ge H."/>
        </authorList>
    </citation>
    <scope>NUCLEOTIDE SEQUENCE [LARGE SCALE GENOMIC DNA]</scope>
    <source>
        <strain evidence="3 4">NA00687</strain>
    </source>
</reference>
<dbReference type="Proteomes" id="UP000509303">
    <property type="component" value="Chromosome"/>
</dbReference>
<dbReference type="AlphaFoldDB" id="A0A7H8N6G3"/>
<gene>
    <name evidence="3" type="ORF">HUT08_10585</name>
</gene>
<dbReference type="EMBL" id="CP054929">
    <property type="protein sequence ID" value="QKW49916.1"/>
    <property type="molecule type" value="Genomic_DNA"/>
</dbReference>
<name>A0A7H8N6G3_9ACTN</name>
<dbReference type="RefSeq" id="WP_176161651.1">
    <property type="nucleotide sequence ID" value="NZ_CP054929.1"/>
</dbReference>
<dbReference type="InterPro" id="IPR000424">
    <property type="entry name" value="Primosome_PriB/ssb"/>
</dbReference>
<sequence length="167" mass="17892">MNETEVTVVGNAATRPEYKETAAGVAVVRFRLAVTARRWDRERTQWADGGTSFYTVRAWRALAGNVAASVTLGEPLIVRGRLRIQERERDGKWWFSADLDAFAIGHDLARGTSAFRRVTQVRQPTSGTLESTSSGVPTGVEPFVAAAAGGGAREGVSEISAMGATPP</sequence>
<keyword evidence="4" id="KW-1185">Reference proteome</keyword>
<dbReference type="SUPFAM" id="SSF50249">
    <property type="entry name" value="Nucleic acid-binding proteins"/>
    <property type="match status" value="1"/>
</dbReference>
<dbReference type="Gene3D" id="2.40.50.140">
    <property type="entry name" value="Nucleic acid-binding proteins"/>
    <property type="match status" value="1"/>
</dbReference>
<protein>
    <submittedName>
        <fullName evidence="3">Single-stranded DNA-binding protein</fullName>
    </submittedName>
</protein>
<evidence type="ECO:0000313" key="4">
    <source>
        <dbReference type="Proteomes" id="UP000509303"/>
    </source>
</evidence>
<dbReference type="CDD" id="cd04496">
    <property type="entry name" value="SSB_OBF"/>
    <property type="match status" value="1"/>
</dbReference>
<evidence type="ECO:0000256" key="1">
    <source>
        <dbReference type="ARBA" id="ARBA00023125"/>
    </source>
</evidence>
<proteinExistence type="predicted"/>
<accession>A0A7H8N6G3</accession>